<keyword evidence="6" id="KW-1133">Transmembrane helix</keyword>
<organism evidence="8 9">
    <name type="scientific">Carnobacterium maltaromaticum LMA28</name>
    <dbReference type="NCBI Taxonomy" id="1234679"/>
    <lineage>
        <taxon>Bacteria</taxon>
        <taxon>Bacillati</taxon>
        <taxon>Bacillota</taxon>
        <taxon>Bacilli</taxon>
        <taxon>Lactobacillales</taxon>
        <taxon>Carnobacteriaceae</taxon>
        <taxon>Carnobacterium</taxon>
    </lineage>
</organism>
<reference evidence="9" key="1">
    <citation type="journal article" date="2013" name="Genome Announc.">
        <title>Complete Chromosome Sequence of Carnobacterium maltaromaticum LMA 28.</title>
        <authorList>
            <person name="Cailliez-Grimal C."/>
            <person name="Chaillou S."/>
            <person name="Anba-Mondoloni J."/>
            <person name="Loux V."/>
            <person name="Afzal M.I."/>
            <person name="Rahman A."/>
            <person name="Kergourlay G."/>
            <person name="Champomier-Verges M.C."/>
            <person name="Zagorec M."/>
            <person name="Dalgaard P."/>
            <person name="Leisner J.J."/>
            <person name="Prevost H."/>
            <person name="Revol-Junelles A.M."/>
            <person name="Borges F."/>
        </authorList>
    </citation>
    <scope>NUCLEOTIDE SEQUENCE</scope>
    <source>
        <strain evidence="9">LMA28</strain>
    </source>
</reference>
<evidence type="ECO:0000313" key="8">
    <source>
        <dbReference type="EMBL" id="CCO09598.2"/>
    </source>
</evidence>
<evidence type="ECO:0000256" key="6">
    <source>
        <dbReference type="SAM" id="Phobius"/>
    </source>
</evidence>
<keyword evidence="1" id="KW-0134">Cell wall</keyword>
<evidence type="ECO:0000256" key="2">
    <source>
        <dbReference type="ARBA" id="ARBA00022525"/>
    </source>
</evidence>
<keyword evidence="4" id="KW-0572">Peptidoglycan-anchor</keyword>
<protein>
    <submittedName>
        <fullName evidence="8">LPXTG-motif cell wall anchor domain protein</fullName>
    </submittedName>
</protein>
<accession>K8ECY2</accession>
<feature type="region of interest" description="Disordered" evidence="5">
    <location>
        <begin position="42"/>
        <end position="68"/>
    </location>
</feature>
<dbReference type="Pfam" id="PF00746">
    <property type="entry name" value="Gram_pos_anchor"/>
    <property type="match status" value="1"/>
</dbReference>
<evidence type="ECO:0000259" key="7">
    <source>
        <dbReference type="Pfam" id="PF00746"/>
    </source>
</evidence>
<proteinExistence type="predicted"/>
<name>K8ECY2_CARML</name>
<keyword evidence="2" id="KW-0964">Secreted</keyword>
<gene>
    <name evidence="8" type="ORF">BN424_115</name>
</gene>
<dbReference type="RefSeq" id="WP_015075179.1">
    <property type="nucleotide sequence ID" value="NC_019425.2"/>
</dbReference>
<dbReference type="HOGENOM" id="CLU_2300713_0_0_9"/>
<dbReference type="EMBL" id="HE999757">
    <property type="protein sequence ID" value="CCO09598.2"/>
    <property type="molecule type" value="Genomic_DNA"/>
</dbReference>
<keyword evidence="6" id="KW-0812">Transmembrane</keyword>
<dbReference type="Proteomes" id="UP000000212">
    <property type="component" value="Chromosome"/>
</dbReference>
<keyword evidence="3" id="KW-0732">Signal</keyword>
<feature type="domain" description="Gram-positive cocci surface proteins LPxTG" evidence="7">
    <location>
        <begin position="61"/>
        <end position="93"/>
    </location>
</feature>
<evidence type="ECO:0000256" key="4">
    <source>
        <dbReference type="ARBA" id="ARBA00023088"/>
    </source>
</evidence>
<dbReference type="AlphaFoldDB" id="K8ECY2"/>
<keyword evidence="9" id="KW-1185">Reference proteome</keyword>
<evidence type="ECO:0000256" key="1">
    <source>
        <dbReference type="ARBA" id="ARBA00022512"/>
    </source>
</evidence>
<dbReference type="KEGG" id="cml:BN424_115"/>
<dbReference type="STRING" id="1234679.BN424_115"/>
<evidence type="ECO:0000256" key="3">
    <source>
        <dbReference type="ARBA" id="ARBA00022729"/>
    </source>
</evidence>
<keyword evidence="6" id="KW-0472">Membrane</keyword>
<feature type="transmembrane region" description="Helical" evidence="6">
    <location>
        <begin position="77"/>
        <end position="94"/>
    </location>
</feature>
<evidence type="ECO:0000256" key="5">
    <source>
        <dbReference type="SAM" id="MobiDB-lite"/>
    </source>
</evidence>
<dbReference type="NCBIfam" id="TIGR01167">
    <property type="entry name" value="LPXTG_anchor"/>
    <property type="match status" value="1"/>
</dbReference>
<evidence type="ECO:0000313" key="9">
    <source>
        <dbReference type="Proteomes" id="UP000000212"/>
    </source>
</evidence>
<dbReference type="InterPro" id="IPR019931">
    <property type="entry name" value="LPXTG_anchor"/>
</dbReference>
<sequence length="100" mass="11116">MPVQKQVLLLFPLILLFFCFPVVSLASTTTSQAGIVFTESDESAKKKELDEKKIPSTGSEEVKKDRYLPQTGEKHQTSVLIVGSLLLVGSVVKINRVKRR</sequence>